<reference evidence="1 2" key="1">
    <citation type="journal article" date="2021" name="BMC Genomics">
        <title>Datura genome reveals duplications of psychoactive alkaloid biosynthetic genes and high mutation rate following tissue culture.</title>
        <authorList>
            <person name="Rajewski A."/>
            <person name="Carter-House D."/>
            <person name="Stajich J."/>
            <person name="Litt A."/>
        </authorList>
    </citation>
    <scope>NUCLEOTIDE SEQUENCE [LARGE SCALE GENOMIC DNA]</scope>
    <source>
        <strain evidence="1">AR-01</strain>
    </source>
</reference>
<comment type="caution">
    <text evidence="1">The sequence shown here is derived from an EMBL/GenBank/DDBJ whole genome shotgun (WGS) entry which is preliminary data.</text>
</comment>
<proteinExistence type="predicted"/>
<evidence type="ECO:0000313" key="2">
    <source>
        <dbReference type="Proteomes" id="UP000823775"/>
    </source>
</evidence>
<keyword evidence="2" id="KW-1185">Reference proteome</keyword>
<gene>
    <name evidence="1" type="ORF">HAX54_044497</name>
</gene>
<protein>
    <submittedName>
        <fullName evidence="1">Uncharacterized protein</fullName>
    </submittedName>
</protein>
<evidence type="ECO:0000313" key="1">
    <source>
        <dbReference type="EMBL" id="MCD7460818.1"/>
    </source>
</evidence>
<organism evidence="1 2">
    <name type="scientific">Datura stramonium</name>
    <name type="common">Jimsonweed</name>
    <name type="synonym">Common thornapple</name>
    <dbReference type="NCBI Taxonomy" id="4076"/>
    <lineage>
        <taxon>Eukaryota</taxon>
        <taxon>Viridiplantae</taxon>
        <taxon>Streptophyta</taxon>
        <taxon>Embryophyta</taxon>
        <taxon>Tracheophyta</taxon>
        <taxon>Spermatophyta</taxon>
        <taxon>Magnoliopsida</taxon>
        <taxon>eudicotyledons</taxon>
        <taxon>Gunneridae</taxon>
        <taxon>Pentapetalae</taxon>
        <taxon>asterids</taxon>
        <taxon>lamiids</taxon>
        <taxon>Solanales</taxon>
        <taxon>Solanaceae</taxon>
        <taxon>Solanoideae</taxon>
        <taxon>Datureae</taxon>
        <taxon>Datura</taxon>
    </lineage>
</organism>
<name>A0ABS8SPV6_DATST</name>
<dbReference type="EMBL" id="JACEIK010000679">
    <property type="protein sequence ID" value="MCD7460818.1"/>
    <property type="molecule type" value="Genomic_DNA"/>
</dbReference>
<accession>A0ABS8SPV6</accession>
<dbReference type="Proteomes" id="UP000823775">
    <property type="component" value="Unassembled WGS sequence"/>
</dbReference>
<sequence>MATSTEGDGEASTSRLAGLFERIKNEMTSMRELLKVLLITPPPSRPSTRRPSTSRPSEVVLLRQQSIPHCRESTASRQPLLQRNLLSRVSSWFSSP</sequence>